<evidence type="ECO:0000256" key="2">
    <source>
        <dbReference type="ARBA" id="ARBA00023002"/>
    </source>
</evidence>
<dbReference type="Proteomes" id="UP000260721">
    <property type="component" value="Unassembled WGS sequence"/>
</dbReference>
<dbReference type="AlphaFoldDB" id="A0A3E3E0C5"/>
<evidence type="ECO:0000313" key="5">
    <source>
        <dbReference type="EMBL" id="RGD74776.1"/>
    </source>
</evidence>
<evidence type="ECO:0000259" key="4">
    <source>
        <dbReference type="Pfam" id="PF02826"/>
    </source>
</evidence>
<dbReference type="InterPro" id="IPR029753">
    <property type="entry name" value="D-isomer_DH_CS"/>
</dbReference>
<accession>A0A3E3E0C5</accession>
<dbReference type="GO" id="GO:0006564">
    <property type="term" value="P:L-serine biosynthetic process"/>
    <property type="evidence" value="ECO:0007669"/>
    <property type="project" value="UniProtKB-ARBA"/>
</dbReference>
<dbReference type="GO" id="GO:0051287">
    <property type="term" value="F:NAD binding"/>
    <property type="evidence" value="ECO:0007669"/>
    <property type="project" value="InterPro"/>
</dbReference>
<dbReference type="FunFam" id="3.40.50.720:FF:000041">
    <property type="entry name" value="D-3-phosphoglycerate dehydrogenase"/>
    <property type="match status" value="1"/>
</dbReference>
<proteinExistence type="inferred from homology"/>
<evidence type="ECO:0000313" key="6">
    <source>
        <dbReference type="Proteomes" id="UP000260721"/>
    </source>
</evidence>
<keyword evidence="2" id="KW-0560">Oxidoreductase</keyword>
<dbReference type="PANTHER" id="PTHR43761:SF1">
    <property type="entry name" value="D-ISOMER SPECIFIC 2-HYDROXYACID DEHYDROGENASE CATALYTIC DOMAIN-CONTAINING PROTEIN-RELATED"/>
    <property type="match status" value="1"/>
</dbReference>
<dbReference type="InterPro" id="IPR036291">
    <property type="entry name" value="NAD(P)-bd_dom_sf"/>
</dbReference>
<dbReference type="PANTHER" id="PTHR43761">
    <property type="entry name" value="D-ISOMER SPECIFIC 2-HYDROXYACID DEHYDROGENASE FAMILY PROTEIN (AFU_ORTHOLOGUE AFUA_1G13630)"/>
    <property type="match status" value="1"/>
</dbReference>
<dbReference type="RefSeq" id="WP_117446846.1">
    <property type="nucleotide sequence ID" value="NZ_CALCIP010000047.1"/>
</dbReference>
<evidence type="ECO:0000256" key="1">
    <source>
        <dbReference type="ARBA" id="ARBA00005854"/>
    </source>
</evidence>
<feature type="domain" description="D-isomer specific 2-hydroxyacid dehydrogenase NAD-binding" evidence="4">
    <location>
        <begin position="112"/>
        <end position="289"/>
    </location>
</feature>
<dbReference type="InterPro" id="IPR050418">
    <property type="entry name" value="D-iso_2-hydroxyacid_DH_PdxB"/>
</dbReference>
<comment type="similarity">
    <text evidence="1">Belongs to the D-isomer specific 2-hydroxyacid dehydrogenase family.</text>
</comment>
<dbReference type="PROSITE" id="PS00670">
    <property type="entry name" value="D_2_HYDROXYACID_DH_2"/>
    <property type="match status" value="1"/>
</dbReference>
<reference evidence="5 6" key="1">
    <citation type="submission" date="2018-08" db="EMBL/GenBank/DDBJ databases">
        <title>A genome reference for cultivated species of the human gut microbiota.</title>
        <authorList>
            <person name="Zou Y."/>
            <person name="Xue W."/>
            <person name="Luo G."/>
        </authorList>
    </citation>
    <scope>NUCLEOTIDE SEQUENCE [LARGE SCALE GENOMIC DNA]</scope>
    <source>
        <strain evidence="5 6">TF08-11</strain>
    </source>
</reference>
<name>A0A3E3E0C5_9FIRM</name>
<dbReference type="Gene3D" id="3.40.50.720">
    <property type="entry name" value="NAD(P)-binding Rossmann-like Domain"/>
    <property type="match status" value="2"/>
</dbReference>
<evidence type="ECO:0000256" key="3">
    <source>
        <dbReference type="ARBA" id="ARBA00023027"/>
    </source>
</evidence>
<dbReference type="CDD" id="cd12171">
    <property type="entry name" value="2-Hacid_dh_10"/>
    <property type="match status" value="1"/>
</dbReference>
<dbReference type="GO" id="GO:0004617">
    <property type="term" value="F:phosphoglycerate dehydrogenase activity"/>
    <property type="evidence" value="ECO:0007669"/>
    <property type="project" value="UniProtKB-ARBA"/>
</dbReference>
<dbReference type="SUPFAM" id="SSF52283">
    <property type="entry name" value="Formate/glycerate dehydrogenase catalytic domain-like"/>
    <property type="match status" value="1"/>
</dbReference>
<gene>
    <name evidence="5" type="ORF">DXC78_09725</name>
</gene>
<dbReference type="EMBL" id="QUSK01000022">
    <property type="protein sequence ID" value="RGD74776.1"/>
    <property type="molecule type" value="Genomic_DNA"/>
</dbReference>
<sequence>MKVYVRAPMSDKRLRELREIFKEVVYEPWNDTGERYYESEMLAHLLKVKPDILITELDHITDKVLEGYNGLQVIGDCRANPANIDINACTRYKIPVLCTPARNCQAVAEMLVGLLINFMRNILPAVQWAKEGNWKEGTTPYYLWMGNELQGKTVGFVGFGAVGHTAANLLKSFGCDILYYDPFVKADEDAFRRVGLEDIFRFSDIVSIHLPVNASTRNMIDRKLLSLMKSTAIFVNTARSAVVDNDALLEILKSNKILGAILDVLPQEPPKAEEFNKFDLPNVLLTPHICGASYEVTDHQSDIIVDRLRNWMLKRDLERTVFNYKELEHDL</sequence>
<keyword evidence="3" id="KW-0520">NAD</keyword>
<dbReference type="GO" id="GO:0047545">
    <property type="term" value="F:(S)-2-hydroxyglutarate dehydrogenase activity"/>
    <property type="evidence" value="ECO:0007669"/>
    <property type="project" value="UniProtKB-ARBA"/>
</dbReference>
<comment type="caution">
    <text evidence="5">The sequence shown here is derived from an EMBL/GenBank/DDBJ whole genome shotgun (WGS) entry which is preliminary data.</text>
</comment>
<dbReference type="InterPro" id="IPR006140">
    <property type="entry name" value="D-isomer_DH_NAD-bd"/>
</dbReference>
<dbReference type="SUPFAM" id="SSF51735">
    <property type="entry name" value="NAD(P)-binding Rossmann-fold domains"/>
    <property type="match status" value="1"/>
</dbReference>
<dbReference type="Pfam" id="PF02826">
    <property type="entry name" value="2-Hacid_dh_C"/>
    <property type="match status" value="1"/>
</dbReference>
<organism evidence="5 6">
    <name type="scientific">Faecalicoccus pleomorphus</name>
    <dbReference type="NCBI Taxonomy" id="1323"/>
    <lineage>
        <taxon>Bacteria</taxon>
        <taxon>Bacillati</taxon>
        <taxon>Bacillota</taxon>
        <taxon>Erysipelotrichia</taxon>
        <taxon>Erysipelotrichales</taxon>
        <taxon>Erysipelotrichaceae</taxon>
        <taxon>Faecalicoccus</taxon>
    </lineage>
</organism>
<protein>
    <submittedName>
        <fullName evidence="5">3-phosphoglycerate dehydrogenase</fullName>
    </submittedName>
</protein>